<protein>
    <submittedName>
        <fullName evidence="1">Uncharacterized protein</fullName>
    </submittedName>
</protein>
<dbReference type="AlphaFoldDB" id="A0A7J6NKR4"/>
<dbReference type="EMBL" id="JABANP010000311">
    <property type="protein sequence ID" value="KAF4684459.1"/>
    <property type="molecule type" value="Genomic_DNA"/>
</dbReference>
<sequence length="365" mass="39148">MVNPFWADALVVDGAVDNPIQDPEVRSLGLPVVTESPPGCLPPEKGFQGENHCWYVLKVPHQYNGGALFASNNSGYTGFATLELAVILASNSSPVDVGVWADGRTIWLFNLPAGISVGVDLSIPTFLKVCVDALDMDGIVAYPILAPELRSLRLPAVVQSPPDCLPPGKGFQGENHCWYVLKGPHQFNGGTLLASNDSGYTGYATLEMAVILASNSSPIDVGVWADGKTIWFFNLPAGISVVVELSIPTFSKTGGYNYLTGKRLDFPVFLEANATVPDAGAVRAEGNGTAVAFVDMRDGMSELLATVRAEGKAGPLNSRVILYVAIRPYDATFERWAYSAYISCNISTGGNRSYFEVLRIFDGWV</sequence>
<evidence type="ECO:0000313" key="1">
    <source>
        <dbReference type="EMBL" id="KAF4684459.1"/>
    </source>
</evidence>
<reference evidence="1 2" key="1">
    <citation type="submission" date="2020-04" db="EMBL/GenBank/DDBJ databases">
        <title>Perkinsus olseni comparative genomics.</title>
        <authorList>
            <person name="Bogema D.R."/>
        </authorList>
    </citation>
    <scope>NUCLEOTIDE SEQUENCE [LARGE SCALE GENOMIC DNA]</scope>
    <source>
        <strain evidence="1">00978-12</strain>
    </source>
</reference>
<gene>
    <name evidence="1" type="ORF">FOZ60_007832</name>
</gene>
<name>A0A7J6NKR4_PEROL</name>
<evidence type="ECO:0000313" key="2">
    <source>
        <dbReference type="Proteomes" id="UP000541610"/>
    </source>
</evidence>
<comment type="caution">
    <text evidence="1">The sequence shown here is derived from an EMBL/GenBank/DDBJ whole genome shotgun (WGS) entry which is preliminary data.</text>
</comment>
<accession>A0A7J6NKR4</accession>
<proteinExistence type="predicted"/>
<organism evidence="1 2">
    <name type="scientific">Perkinsus olseni</name>
    <name type="common">Perkinsus atlanticus</name>
    <dbReference type="NCBI Taxonomy" id="32597"/>
    <lineage>
        <taxon>Eukaryota</taxon>
        <taxon>Sar</taxon>
        <taxon>Alveolata</taxon>
        <taxon>Perkinsozoa</taxon>
        <taxon>Perkinsea</taxon>
        <taxon>Perkinsida</taxon>
        <taxon>Perkinsidae</taxon>
        <taxon>Perkinsus</taxon>
    </lineage>
</organism>
<dbReference type="Proteomes" id="UP000541610">
    <property type="component" value="Unassembled WGS sequence"/>
</dbReference>